<evidence type="ECO:0000256" key="1">
    <source>
        <dbReference type="ARBA" id="ARBA00004571"/>
    </source>
</evidence>
<keyword evidence="10" id="KW-1185">Reference proteome</keyword>
<dbReference type="Proteomes" id="UP001501508">
    <property type="component" value="Unassembled WGS sequence"/>
</dbReference>
<sequence length="1197" mass="132903">MDLPLFNREVILRIMRITFVQALLIMLLINIGWAGPGHAQDQLNRTVSVSFSEESLERVMEKLEAVSGVGFIYSRELIHSGRTISYTARKKKLEIVLNDIFNSLSLQYRAEGNKIIVRKIRKEPYETVQPLPYPGQEAVPDHKVAGTVTDENGGVLPGVNILLKGTTRGTTTDASGNFELNVPNGDAVLIFSFVGFTSREVVVGNQQNISVRLAEDNKSLREVVVTALGMKREKRSLGYSVGEISNTELNRVPQENVLGGLQGKITGLQINNSSPELNAETHVYIRGTNSLTSNDDPLVIVDGVPSGNPNVLSDISASNIASISVLKGPSAAALYGSRAGSGVILVTTKNGHSEKKGLGVSFSSGYTSTVPYRFIEMQNRFTTGKRGIFDETAYQHWFGPEEGTEAVQWNTNGVAQPLKFYPDNRQNFFQNGHSLISDISVGGNYDKGNFRVSFNHLGGTGNSPGMELNRVGVNLSGRYNVSKTVSVSTNLNIQNSFSDNFFTQLANQYAYIDINTLPPHVDVNGLRNYWAIEGEQQRNVGKSYNNPWFEAYEHRMPFKRDRRIGNVALNWEILPELNLTTRISENFSYEKREELSPWSLYGGATRPRGGYNVTTEAMRELNGEILLSYKKDIGDFYLAPTVGGNLMSQTREMTFIGGDNLVMPGLYTASNIERAGLAYQTGVYKKAIQSVYGLLSTGYKDFLYLDFTARNDWSSTLPSDLRSYFYPSVSASLMLNEIVGLPGWVNLLKLRSGWAQVGKDTNPYTIHRVLNRGTWGDLTYYTNPPSLPNTRLKPEIATSYEAGFDFSMLSNRVRLEFTAYKMRNRNQILDVNVSQMSGYNAAKINAGVVENWGTEIGLQLTPVKSREWQWNSNINFTRDRNKLTELTPGVDQVVFWQENGATAITRVGERLGDIYGYDAVRVKEGPYKGWALLNANGKLQQDNSRTVKIGNYMHKFMIGFQNSVSYKAFTLSASIDWRQRGEFYSNTMQRFARSGIVEDYHNGVHSSTFSGILGANSFGGDPDQLAQEIKSNPEIYRDGNVWIGGRTQDLGGFLYNGVYHGAFFPGVISNGAGGYTENFGGAGTRYINTWEVHEPGGGYWDIAIANRFIYDASFVKLRELSLTYDLPGALVAKAGIRKASLSLFTRNIILWTAANIGIDPELAYMRRQSEFQSRGIERFGGAGPWIASGGATLKLEF</sequence>
<name>A0ABP8LTD3_9BACT</name>
<protein>
    <submittedName>
        <fullName evidence="9">SusC/RagA family TonB-linked outer membrane protein</fullName>
    </submittedName>
</protein>
<keyword evidence="2 7" id="KW-0813">Transport</keyword>
<evidence type="ECO:0000313" key="9">
    <source>
        <dbReference type="EMBL" id="GAA4434176.1"/>
    </source>
</evidence>
<evidence type="ECO:0000256" key="2">
    <source>
        <dbReference type="ARBA" id="ARBA00022448"/>
    </source>
</evidence>
<evidence type="ECO:0000256" key="3">
    <source>
        <dbReference type="ARBA" id="ARBA00022452"/>
    </source>
</evidence>
<dbReference type="InterPro" id="IPR023997">
    <property type="entry name" value="TonB-dep_OMP_SusC/RagA_CS"/>
</dbReference>
<feature type="domain" description="TonB-dependent receptor plug" evidence="8">
    <location>
        <begin position="234"/>
        <end position="343"/>
    </location>
</feature>
<evidence type="ECO:0000313" key="10">
    <source>
        <dbReference type="Proteomes" id="UP001501508"/>
    </source>
</evidence>
<dbReference type="NCBIfam" id="TIGR04056">
    <property type="entry name" value="OMP_RagA_SusC"/>
    <property type="match status" value="1"/>
</dbReference>
<keyword evidence="5 7" id="KW-0472">Membrane</keyword>
<dbReference type="PROSITE" id="PS52016">
    <property type="entry name" value="TONB_DEPENDENT_REC_3"/>
    <property type="match status" value="1"/>
</dbReference>
<dbReference type="InterPro" id="IPR039426">
    <property type="entry name" value="TonB-dep_rcpt-like"/>
</dbReference>
<comment type="similarity">
    <text evidence="7">Belongs to the TonB-dependent receptor family.</text>
</comment>
<evidence type="ECO:0000256" key="5">
    <source>
        <dbReference type="ARBA" id="ARBA00023136"/>
    </source>
</evidence>
<dbReference type="InterPro" id="IPR023996">
    <property type="entry name" value="TonB-dep_OMP_SusC/RagA"/>
</dbReference>
<dbReference type="InterPro" id="IPR036942">
    <property type="entry name" value="Beta-barrel_TonB_sf"/>
</dbReference>
<accession>A0ABP8LTD3</accession>
<dbReference type="InterPro" id="IPR008969">
    <property type="entry name" value="CarboxyPept-like_regulatory"/>
</dbReference>
<dbReference type="SUPFAM" id="SSF49464">
    <property type="entry name" value="Carboxypeptidase regulatory domain-like"/>
    <property type="match status" value="1"/>
</dbReference>
<keyword evidence="4 7" id="KW-0812">Transmembrane</keyword>
<evidence type="ECO:0000256" key="4">
    <source>
        <dbReference type="ARBA" id="ARBA00022692"/>
    </source>
</evidence>
<dbReference type="Gene3D" id="2.170.130.10">
    <property type="entry name" value="TonB-dependent receptor, plug domain"/>
    <property type="match status" value="1"/>
</dbReference>
<comment type="subcellular location">
    <subcellularLocation>
        <location evidence="1 7">Cell outer membrane</location>
        <topology evidence="1 7">Multi-pass membrane protein</topology>
    </subcellularLocation>
</comment>
<dbReference type="InterPro" id="IPR037066">
    <property type="entry name" value="Plug_dom_sf"/>
</dbReference>
<evidence type="ECO:0000259" key="8">
    <source>
        <dbReference type="Pfam" id="PF07715"/>
    </source>
</evidence>
<dbReference type="Pfam" id="PF13715">
    <property type="entry name" value="CarbopepD_reg_2"/>
    <property type="match status" value="1"/>
</dbReference>
<organism evidence="9 10">
    <name type="scientific">Ravibacter arvi</name>
    <dbReference type="NCBI Taxonomy" id="2051041"/>
    <lineage>
        <taxon>Bacteria</taxon>
        <taxon>Pseudomonadati</taxon>
        <taxon>Bacteroidota</taxon>
        <taxon>Cytophagia</taxon>
        <taxon>Cytophagales</taxon>
        <taxon>Spirosomataceae</taxon>
        <taxon>Ravibacter</taxon>
    </lineage>
</organism>
<dbReference type="InterPro" id="IPR012910">
    <property type="entry name" value="Plug_dom"/>
</dbReference>
<dbReference type="SUPFAM" id="SSF56935">
    <property type="entry name" value="Porins"/>
    <property type="match status" value="1"/>
</dbReference>
<dbReference type="Pfam" id="PF07715">
    <property type="entry name" value="Plug"/>
    <property type="match status" value="1"/>
</dbReference>
<keyword evidence="3 7" id="KW-1134">Transmembrane beta strand</keyword>
<dbReference type="Gene3D" id="2.40.170.20">
    <property type="entry name" value="TonB-dependent receptor, beta-barrel domain"/>
    <property type="match status" value="1"/>
</dbReference>
<dbReference type="EMBL" id="BAABEY010000010">
    <property type="protein sequence ID" value="GAA4434176.1"/>
    <property type="molecule type" value="Genomic_DNA"/>
</dbReference>
<keyword evidence="6 7" id="KW-0998">Cell outer membrane</keyword>
<dbReference type="Gene3D" id="3.55.50.30">
    <property type="match status" value="1"/>
</dbReference>
<comment type="caution">
    <text evidence="9">The sequence shown here is derived from an EMBL/GenBank/DDBJ whole genome shotgun (WGS) entry which is preliminary data.</text>
</comment>
<proteinExistence type="inferred from homology"/>
<gene>
    <name evidence="9" type="ORF">GCM10023091_08750</name>
</gene>
<dbReference type="Gene3D" id="2.60.40.1120">
    <property type="entry name" value="Carboxypeptidase-like, regulatory domain"/>
    <property type="match status" value="1"/>
</dbReference>
<evidence type="ECO:0000256" key="7">
    <source>
        <dbReference type="PROSITE-ProRule" id="PRU01360"/>
    </source>
</evidence>
<dbReference type="RefSeq" id="WP_345026849.1">
    <property type="nucleotide sequence ID" value="NZ_BAABEY010000010.1"/>
</dbReference>
<reference evidence="10" key="1">
    <citation type="journal article" date="2019" name="Int. J. Syst. Evol. Microbiol.">
        <title>The Global Catalogue of Microorganisms (GCM) 10K type strain sequencing project: providing services to taxonomists for standard genome sequencing and annotation.</title>
        <authorList>
            <consortium name="The Broad Institute Genomics Platform"/>
            <consortium name="The Broad Institute Genome Sequencing Center for Infectious Disease"/>
            <person name="Wu L."/>
            <person name="Ma J."/>
        </authorList>
    </citation>
    <scope>NUCLEOTIDE SEQUENCE [LARGE SCALE GENOMIC DNA]</scope>
    <source>
        <strain evidence="10">JCM 31920</strain>
    </source>
</reference>
<dbReference type="NCBIfam" id="TIGR04057">
    <property type="entry name" value="SusC_RagA_signa"/>
    <property type="match status" value="1"/>
</dbReference>
<evidence type="ECO:0000256" key="6">
    <source>
        <dbReference type="ARBA" id="ARBA00023237"/>
    </source>
</evidence>